<comment type="caution">
    <text evidence="2">The sequence shown here is derived from an EMBL/GenBank/DDBJ whole genome shotgun (WGS) entry which is preliminary data.</text>
</comment>
<evidence type="ECO:0000313" key="3">
    <source>
        <dbReference type="Proteomes" id="UP000824070"/>
    </source>
</evidence>
<reference evidence="2" key="1">
    <citation type="submission" date="2020-10" db="EMBL/GenBank/DDBJ databases">
        <authorList>
            <person name="Gilroy R."/>
        </authorList>
    </citation>
    <scope>NUCLEOTIDE SEQUENCE</scope>
    <source>
        <strain evidence="2">ChiGjej1B1-22543</strain>
    </source>
</reference>
<feature type="domain" description="Serine aminopeptidase S33" evidence="1">
    <location>
        <begin position="26"/>
        <end position="286"/>
    </location>
</feature>
<dbReference type="Proteomes" id="UP000824070">
    <property type="component" value="Unassembled WGS sequence"/>
</dbReference>
<dbReference type="Pfam" id="PF12146">
    <property type="entry name" value="Hydrolase_4"/>
    <property type="match status" value="1"/>
</dbReference>
<dbReference type="PANTHER" id="PTHR11614">
    <property type="entry name" value="PHOSPHOLIPASE-RELATED"/>
    <property type="match status" value="1"/>
</dbReference>
<dbReference type="Gene3D" id="3.40.50.1820">
    <property type="entry name" value="alpha/beta hydrolase"/>
    <property type="match status" value="1"/>
</dbReference>
<dbReference type="AlphaFoldDB" id="A0A9D1S3C5"/>
<organism evidence="2 3">
    <name type="scientific">Candidatus Alloenteromonas pullicola</name>
    <dbReference type="NCBI Taxonomy" id="2840784"/>
    <lineage>
        <taxon>Bacteria</taxon>
        <taxon>Bacillati</taxon>
        <taxon>Bacillota</taxon>
        <taxon>Bacillota incertae sedis</taxon>
        <taxon>Candidatus Alloenteromonas</taxon>
    </lineage>
</organism>
<reference evidence="2" key="2">
    <citation type="journal article" date="2021" name="PeerJ">
        <title>Extensive microbial diversity within the chicken gut microbiome revealed by metagenomics and culture.</title>
        <authorList>
            <person name="Gilroy R."/>
            <person name="Ravi A."/>
            <person name="Getino M."/>
            <person name="Pursley I."/>
            <person name="Horton D.L."/>
            <person name="Alikhan N.F."/>
            <person name="Baker D."/>
            <person name="Gharbi K."/>
            <person name="Hall N."/>
            <person name="Watson M."/>
            <person name="Adriaenssens E.M."/>
            <person name="Foster-Nyarko E."/>
            <person name="Jarju S."/>
            <person name="Secka A."/>
            <person name="Antonio M."/>
            <person name="Oren A."/>
            <person name="Chaudhuri R.R."/>
            <person name="La Ragione R."/>
            <person name="Hildebrand F."/>
            <person name="Pallen M.J."/>
        </authorList>
    </citation>
    <scope>NUCLEOTIDE SEQUENCE</scope>
    <source>
        <strain evidence="2">ChiGjej1B1-22543</strain>
    </source>
</reference>
<evidence type="ECO:0000313" key="2">
    <source>
        <dbReference type="EMBL" id="HIU45202.1"/>
    </source>
</evidence>
<sequence>MENEIFEVKLPTGETLKGRNWKAKEAIGSLVIATGMQEHALRYEGFARFLNEQGYDVYVLDAFGQGLNVDDGHPIQVWPEDGFAKNVDGIALALKLAGKNGKPAYVMGHSMGSFMVQSLLEEHPGLAKKAILCGSNGGQLGLMKLASLLAHILVHKGNMEKPVKLLTKLSLDVYADAVAPCKTSADWLSYNEDNVKAYLEDPLCGNPNTGSFWLGFLDGMKRIWEKKNLNKIDKSTEVLIISGKQDPVGQFGSGLVWLYDTYRRLGLSKVVLHLYPNMRHEVLNEDGKAEVYRDVVSFLE</sequence>
<accession>A0A9D1S3C5</accession>
<dbReference type="InterPro" id="IPR051044">
    <property type="entry name" value="MAG_DAG_Lipase"/>
</dbReference>
<dbReference type="InterPro" id="IPR022742">
    <property type="entry name" value="Hydrolase_4"/>
</dbReference>
<protein>
    <submittedName>
        <fullName evidence="2">Alpha/beta fold hydrolase</fullName>
    </submittedName>
</protein>
<dbReference type="GO" id="GO:0016787">
    <property type="term" value="F:hydrolase activity"/>
    <property type="evidence" value="ECO:0007669"/>
    <property type="project" value="UniProtKB-KW"/>
</dbReference>
<keyword evidence="2" id="KW-0378">Hydrolase</keyword>
<dbReference type="InterPro" id="IPR029058">
    <property type="entry name" value="AB_hydrolase_fold"/>
</dbReference>
<dbReference type="SUPFAM" id="SSF53474">
    <property type="entry name" value="alpha/beta-Hydrolases"/>
    <property type="match status" value="1"/>
</dbReference>
<dbReference type="EMBL" id="DVMV01000018">
    <property type="protein sequence ID" value="HIU45202.1"/>
    <property type="molecule type" value="Genomic_DNA"/>
</dbReference>
<name>A0A9D1S3C5_9FIRM</name>
<gene>
    <name evidence="2" type="ORF">IAC52_02765</name>
</gene>
<evidence type="ECO:0000259" key="1">
    <source>
        <dbReference type="Pfam" id="PF12146"/>
    </source>
</evidence>
<proteinExistence type="predicted"/>